<dbReference type="Proteomes" id="UP001275436">
    <property type="component" value="Unassembled WGS sequence"/>
</dbReference>
<evidence type="ECO:0000256" key="1">
    <source>
        <dbReference type="SAM" id="Coils"/>
    </source>
</evidence>
<evidence type="ECO:0000256" key="2">
    <source>
        <dbReference type="SAM" id="SignalP"/>
    </source>
</evidence>
<proteinExistence type="predicted"/>
<dbReference type="RefSeq" id="WP_017796024.1">
    <property type="nucleotide sequence ID" value="NZ_BSKO01000001.1"/>
</dbReference>
<feature type="chain" id="PRO_5045198331" description="YtxH domain-containing protein" evidence="2">
    <location>
        <begin position="22"/>
        <end position="98"/>
    </location>
</feature>
<protein>
    <recommendedName>
        <fullName evidence="5">YtxH domain-containing protein</fullName>
    </recommendedName>
</protein>
<evidence type="ECO:0008006" key="5">
    <source>
        <dbReference type="Google" id="ProtNLM"/>
    </source>
</evidence>
<evidence type="ECO:0000313" key="4">
    <source>
        <dbReference type="Proteomes" id="UP001275436"/>
    </source>
</evidence>
<sequence>MGKRKILLGMVVGAVAGGATALIDKDARDYAKKKLVLAKATSSYYTSHPSEAINGIKQTVDKLNNAVASGSSNAINALEQVEQTLDKVTNKTGRKEIE</sequence>
<accession>A0ABQ5TLC4</accession>
<comment type="caution">
    <text evidence="3">The sequence shown here is derived from an EMBL/GenBank/DDBJ whole genome shotgun (WGS) entry which is preliminary data.</text>
</comment>
<feature type="signal peptide" evidence="2">
    <location>
        <begin position="1"/>
        <end position="21"/>
    </location>
</feature>
<feature type="coiled-coil region" evidence="1">
    <location>
        <begin position="71"/>
        <end position="98"/>
    </location>
</feature>
<keyword evidence="1" id="KW-0175">Coiled coil</keyword>
<keyword evidence="4" id="KW-1185">Reference proteome</keyword>
<gene>
    <name evidence="3" type="ORF">MACH08_11210</name>
</gene>
<dbReference type="EMBL" id="BSKO01000001">
    <property type="protein sequence ID" value="GLO65337.1"/>
    <property type="molecule type" value="Genomic_DNA"/>
</dbReference>
<keyword evidence="2" id="KW-0732">Signal</keyword>
<reference evidence="3 4" key="1">
    <citation type="submission" date="2023-02" db="EMBL/GenBank/DDBJ databases">
        <title>Oceanobacillus kimchii IFOP_LL358 isolated form Alexandrium catenella lab strain.</title>
        <authorList>
            <person name="Gajardo G."/>
            <person name="Ueki S."/>
            <person name="Maruyama F."/>
        </authorList>
    </citation>
    <scope>NUCLEOTIDE SEQUENCE [LARGE SCALE GENOMIC DNA]</scope>
    <source>
        <strain evidence="3 4">IFOP_LL358</strain>
    </source>
</reference>
<organism evidence="3 4">
    <name type="scientific">Oceanobacillus kimchii</name>
    <dbReference type="NCBI Taxonomy" id="746691"/>
    <lineage>
        <taxon>Bacteria</taxon>
        <taxon>Bacillati</taxon>
        <taxon>Bacillota</taxon>
        <taxon>Bacilli</taxon>
        <taxon>Bacillales</taxon>
        <taxon>Bacillaceae</taxon>
        <taxon>Oceanobacillus</taxon>
    </lineage>
</organism>
<evidence type="ECO:0000313" key="3">
    <source>
        <dbReference type="EMBL" id="GLO65337.1"/>
    </source>
</evidence>
<name>A0ABQ5TLC4_9BACI</name>